<protein>
    <submittedName>
        <fullName evidence="1">Uncharacterized protein</fullName>
    </submittedName>
</protein>
<name>D4DTY6_NEIEG</name>
<organism evidence="1 2">
    <name type="scientific">Neisseria elongata subsp. glycolytica ATCC 29315</name>
    <dbReference type="NCBI Taxonomy" id="546263"/>
    <lineage>
        <taxon>Bacteria</taxon>
        <taxon>Pseudomonadati</taxon>
        <taxon>Pseudomonadota</taxon>
        <taxon>Betaproteobacteria</taxon>
        <taxon>Neisseriales</taxon>
        <taxon>Neisseriaceae</taxon>
        <taxon>Neisseria</taxon>
    </lineage>
</organism>
<comment type="caution">
    <text evidence="1">The sequence shown here is derived from an EMBL/GenBank/DDBJ whole genome shotgun (WGS) entry which is preliminary data.</text>
</comment>
<reference evidence="1 2" key="1">
    <citation type="submission" date="2010-02" db="EMBL/GenBank/DDBJ databases">
        <authorList>
            <person name="Weinstock G."/>
            <person name="Sodergren E."/>
            <person name="Clifton S."/>
            <person name="Fulton L."/>
            <person name="Fulton B."/>
            <person name="Courtney L."/>
            <person name="Fronick C."/>
            <person name="Harrison M."/>
            <person name="Strong C."/>
            <person name="Farmer C."/>
            <person name="Delahaunty K."/>
            <person name="Markovic C."/>
            <person name="Hall O."/>
            <person name="Minx P."/>
            <person name="Tomlinson C."/>
            <person name="Mitreva M."/>
            <person name="Nelson J."/>
            <person name="Hou S."/>
            <person name="Wollam A."/>
            <person name="Pepin K.H."/>
            <person name="Johnson M."/>
            <person name="Bhonagiri V."/>
            <person name="Zhang X."/>
            <person name="Suruliraj S."/>
            <person name="Warren W."/>
            <person name="Chinwalla A."/>
            <person name="Mardis E.R."/>
            <person name="Wilson R.K."/>
        </authorList>
    </citation>
    <scope>NUCLEOTIDE SEQUENCE [LARGE SCALE GENOMIC DNA]</scope>
    <source>
        <strain evidence="1 2">ATCC 29315</strain>
    </source>
</reference>
<dbReference type="Proteomes" id="UP000005536">
    <property type="component" value="Unassembled WGS sequence"/>
</dbReference>
<dbReference type="EMBL" id="ADBF01000253">
    <property type="protein sequence ID" value="EFE48569.1"/>
    <property type="molecule type" value="Genomic_DNA"/>
</dbReference>
<dbReference type="AlphaFoldDB" id="D4DTY6"/>
<gene>
    <name evidence="1" type="ORF">NEIELOOT_02543</name>
</gene>
<accession>D4DTY6</accession>
<evidence type="ECO:0000313" key="1">
    <source>
        <dbReference type="EMBL" id="EFE48569.1"/>
    </source>
</evidence>
<sequence length="42" mass="4869">MGKIRSDWGRKQPKTCVWVPAVEGKAFLQRYLTVLFTLLIFA</sequence>
<evidence type="ECO:0000313" key="2">
    <source>
        <dbReference type="Proteomes" id="UP000005536"/>
    </source>
</evidence>
<proteinExistence type="predicted"/>